<dbReference type="EMBL" id="NBSH01000014">
    <property type="protein sequence ID" value="ORX34600.1"/>
    <property type="molecule type" value="Genomic_DNA"/>
</dbReference>
<feature type="region of interest" description="Disordered" evidence="1">
    <location>
        <begin position="1"/>
        <end position="26"/>
    </location>
</feature>
<dbReference type="Pfam" id="PF03134">
    <property type="entry name" value="TB2_DP1_HVA22"/>
    <property type="match status" value="1"/>
</dbReference>
<protein>
    <recommendedName>
        <fullName evidence="5">Protein YOP1</fullName>
    </recommendedName>
</protein>
<feature type="compositionally biased region" description="Low complexity" evidence="1">
    <location>
        <begin position="1"/>
        <end position="25"/>
    </location>
</feature>
<dbReference type="GeneID" id="33553872"/>
<comment type="caution">
    <text evidence="3">The sequence shown here is derived from an EMBL/GenBank/DDBJ whole genome shotgun (WGS) entry which is preliminary data.</text>
</comment>
<keyword evidence="4" id="KW-1185">Reference proteome</keyword>
<evidence type="ECO:0000256" key="1">
    <source>
        <dbReference type="SAM" id="MobiDB-lite"/>
    </source>
</evidence>
<proteinExistence type="predicted"/>
<feature type="transmembrane region" description="Helical" evidence="2">
    <location>
        <begin position="63"/>
        <end position="83"/>
    </location>
</feature>
<sequence>MPSDKPSGALSSSPSSRSKTRLSGSDYDKHSGFIDSCLKSHAEYLAQPTLIIAQSLGVSPLHLSYGVGAVILALHLVLPAFLLPHFSALFTLIPPVQSSLQSITLETKKSGRDARDAAQWCIYWVIYTFFELARGSVSVYLPGVVPFFELSRSVCLIICGGPWFGRAGLVSAFFLADFASPTDNLQRPDAARKEDDKTPEKHRSKRSKQNGGESRAGSKKDEKERRDTTSKDKAG</sequence>
<evidence type="ECO:0000256" key="2">
    <source>
        <dbReference type="SAM" id="Phobius"/>
    </source>
</evidence>
<evidence type="ECO:0000313" key="4">
    <source>
        <dbReference type="Proteomes" id="UP000193218"/>
    </source>
</evidence>
<name>A0A1Y1U994_9TREE</name>
<feature type="compositionally biased region" description="Basic and acidic residues" evidence="1">
    <location>
        <begin position="216"/>
        <end position="235"/>
    </location>
</feature>
<dbReference type="OrthoDB" id="2564969at2759"/>
<feature type="region of interest" description="Disordered" evidence="1">
    <location>
        <begin position="185"/>
        <end position="235"/>
    </location>
</feature>
<dbReference type="RefSeq" id="XP_021868863.1">
    <property type="nucleotide sequence ID" value="XM_022012064.1"/>
</dbReference>
<dbReference type="Proteomes" id="UP000193218">
    <property type="component" value="Unassembled WGS sequence"/>
</dbReference>
<organism evidence="3 4">
    <name type="scientific">Kockovaella imperatae</name>
    <dbReference type="NCBI Taxonomy" id="4999"/>
    <lineage>
        <taxon>Eukaryota</taxon>
        <taxon>Fungi</taxon>
        <taxon>Dikarya</taxon>
        <taxon>Basidiomycota</taxon>
        <taxon>Agaricomycotina</taxon>
        <taxon>Tremellomycetes</taxon>
        <taxon>Tremellales</taxon>
        <taxon>Cuniculitremaceae</taxon>
        <taxon>Kockovaella</taxon>
    </lineage>
</organism>
<reference evidence="3 4" key="1">
    <citation type="submission" date="2017-03" db="EMBL/GenBank/DDBJ databases">
        <title>Widespread Adenine N6-methylation of Active Genes in Fungi.</title>
        <authorList>
            <consortium name="DOE Joint Genome Institute"/>
            <person name="Mondo S.J."/>
            <person name="Dannebaum R.O."/>
            <person name="Kuo R.C."/>
            <person name="Louie K.B."/>
            <person name="Bewick A.J."/>
            <person name="Labutti K."/>
            <person name="Haridas S."/>
            <person name="Kuo A."/>
            <person name="Salamov A."/>
            <person name="Ahrendt S.R."/>
            <person name="Lau R."/>
            <person name="Bowen B.P."/>
            <person name="Lipzen A."/>
            <person name="Sullivan W."/>
            <person name="Andreopoulos W.B."/>
            <person name="Clum A."/>
            <person name="Lindquist E."/>
            <person name="Daum C."/>
            <person name="Northen T.R."/>
            <person name="Ramamoorthy G."/>
            <person name="Schmitz R.J."/>
            <person name="Gryganskyi A."/>
            <person name="Culley D."/>
            <person name="Magnuson J."/>
            <person name="James T.Y."/>
            <person name="O'Malley M.A."/>
            <person name="Stajich J.E."/>
            <person name="Spatafora J.W."/>
            <person name="Visel A."/>
            <person name="Grigoriev I.V."/>
        </authorList>
    </citation>
    <scope>NUCLEOTIDE SEQUENCE [LARGE SCALE GENOMIC DNA]</scope>
    <source>
        <strain evidence="3 4">NRRL Y-17943</strain>
    </source>
</reference>
<gene>
    <name evidence="3" type="ORF">BD324DRAFT_162114</name>
</gene>
<evidence type="ECO:0000313" key="3">
    <source>
        <dbReference type="EMBL" id="ORX34600.1"/>
    </source>
</evidence>
<dbReference type="AlphaFoldDB" id="A0A1Y1U994"/>
<keyword evidence="2" id="KW-0812">Transmembrane</keyword>
<dbReference type="InterPro" id="IPR004345">
    <property type="entry name" value="TB2_DP1_HVA22"/>
</dbReference>
<accession>A0A1Y1U994</accession>
<feature type="compositionally biased region" description="Basic and acidic residues" evidence="1">
    <location>
        <begin position="189"/>
        <end position="201"/>
    </location>
</feature>
<dbReference type="InParanoid" id="A0A1Y1U994"/>
<keyword evidence="2" id="KW-0472">Membrane</keyword>
<keyword evidence="2" id="KW-1133">Transmembrane helix</keyword>
<evidence type="ECO:0008006" key="5">
    <source>
        <dbReference type="Google" id="ProtNLM"/>
    </source>
</evidence>